<dbReference type="InterPro" id="IPR020471">
    <property type="entry name" value="AKR"/>
</dbReference>
<dbReference type="PIRSF" id="PIRSF000097">
    <property type="entry name" value="AKR"/>
    <property type="match status" value="1"/>
</dbReference>
<organism evidence="8 9">
    <name type="scientific">Actinobacillus succinogenes (strain ATCC 55618 / DSM 22257 / CCUG 43843 / 130Z)</name>
    <dbReference type="NCBI Taxonomy" id="339671"/>
    <lineage>
        <taxon>Bacteria</taxon>
        <taxon>Pseudomonadati</taxon>
        <taxon>Pseudomonadota</taxon>
        <taxon>Gammaproteobacteria</taxon>
        <taxon>Pasteurellales</taxon>
        <taxon>Pasteurellaceae</taxon>
        <taxon>Actinobacillus</taxon>
    </lineage>
</organism>
<dbReference type="InterPro" id="IPR036812">
    <property type="entry name" value="NAD(P)_OxRdtase_dom_sf"/>
</dbReference>
<evidence type="ECO:0000259" key="7">
    <source>
        <dbReference type="Pfam" id="PF00248"/>
    </source>
</evidence>
<accession>A6VKE6</accession>
<evidence type="ECO:0000256" key="6">
    <source>
        <dbReference type="PIRSR" id="PIRSR000097-3"/>
    </source>
</evidence>
<dbReference type="KEGG" id="asu:Asuc_0062"/>
<dbReference type="GO" id="GO:0050580">
    <property type="term" value="F:2,5-didehydrogluconate reductase activity"/>
    <property type="evidence" value="ECO:0007669"/>
    <property type="project" value="UniProtKB-EC"/>
</dbReference>
<feature type="domain" description="NADP-dependent oxidoreductase" evidence="7">
    <location>
        <begin position="18"/>
        <end position="256"/>
    </location>
</feature>
<reference evidence="9" key="1">
    <citation type="journal article" date="2010" name="BMC Genomics">
        <title>A genomic perspective on the potential of Actinobacillus succinogenes for industrial succinate production.</title>
        <authorList>
            <person name="McKinlay J.B."/>
            <person name="Laivenieks M."/>
            <person name="Schindler B.D."/>
            <person name="McKinlay A.A."/>
            <person name="Siddaramappa S."/>
            <person name="Challacombe J.F."/>
            <person name="Lowry S.R."/>
            <person name="Clum A."/>
            <person name="Lapidus A.L."/>
            <person name="Burkhart K.B."/>
            <person name="Harkins V."/>
            <person name="Vieille C."/>
        </authorList>
    </citation>
    <scope>NUCLEOTIDE SEQUENCE [LARGE SCALE GENOMIC DNA]</scope>
    <source>
        <strain evidence="9">ATCC 55618 / DSM 22257 / CCUG 43843 / 130Z</strain>
    </source>
</reference>
<dbReference type="PANTHER" id="PTHR43827">
    <property type="entry name" value="2,5-DIKETO-D-GLUCONIC ACID REDUCTASE"/>
    <property type="match status" value="1"/>
</dbReference>
<dbReference type="PANTHER" id="PTHR43827:SF3">
    <property type="entry name" value="NADP-DEPENDENT OXIDOREDUCTASE DOMAIN-CONTAINING PROTEIN"/>
    <property type="match status" value="1"/>
</dbReference>
<sequence>MRNIKLYNGVEMPKLGFGVYQVAPEQTESVVAEALGAGYRHLDTAAAYFNETQVGNGIRQSGVPREEIFLVTKLWLNAASYEGAKAQFERSLNRLQTDYLDLYLIHQPYGDVHGAWRAMEELYEAGRIKAIGVSNFHGDRLVDLTEFNRIKPMVNQIEINPFHQQIGEVNFMQANGIVAEAWGSFAEGKYDFFNNPVLTEIGKKYGKTAGQTAIRWLYQRNVVSLVKTVRPERMKENLAVTDFELSAEDMLQISTLDTGISALATTMPTFFSHRDPNFSKWMAAWKAWDI</sequence>
<feature type="binding site" evidence="5">
    <location>
        <position position="106"/>
    </location>
    <ligand>
        <name>substrate</name>
    </ligand>
</feature>
<dbReference type="PRINTS" id="PR00069">
    <property type="entry name" value="ALDKETRDTASE"/>
</dbReference>
<dbReference type="Pfam" id="PF00248">
    <property type="entry name" value="Aldo_ket_red"/>
    <property type="match status" value="1"/>
</dbReference>
<keyword evidence="9" id="KW-1185">Reference proteome</keyword>
<dbReference type="CDD" id="cd19133">
    <property type="entry name" value="AKR_AKR5F1"/>
    <property type="match status" value="1"/>
</dbReference>
<keyword evidence="3 8" id="KW-0560">Oxidoreductase</keyword>
<name>A6VKE6_ACTSZ</name>
<dbReference type="HOGENOM" id="CLU_023205_0_3_6"/>
<gene>
    <name evidence="8" type="ordered locus">Asuc_0062</name>
</gene>
<dbReference type="SUPFAM" id="SSF51430">
    <property type="entry name" value="NAD(P)-linked oxidoreductase"/>
    <property type="match status" value="1"/>
</dbReference>
<dbReference type="InterPro" id="IPR023210">
    <property type="entry name" value="NADP_OxRdtase_dom"/>
</dbReference>
<comment type="similarity">
    <text evidence="1">Belongs to the aldo/keto reductase family.</text>
</comment>
<dbReference type="Proteomes" id="UP000001114">
    <property type="component" value="Chromosome"/>
</dbReference>
<evidence type="ECO:0000313" key="8">
    <source>
        <dbReference type="EMBL" id="ABR73443.1"/>
    </source>
</evidence>
<dbReference type="PROSITE" id="PS00062">
    <property type="entry name" value="ALDOKETO_REDUCTASE_2"/>
    <property type="match status" value="1"/>
</dbReference>
<proteinExistence type="inferred from homology"/>
<dbReference type="RefSeq" id="WP_011978719.1">
    <property type="nucleotide sequence ID" value="NC_009655.1"/>
</dbReference>
<evidence type="ECO:0000256" key="4">
    <source>
        <dbReference type="PIRSR" id="PIRSR000097-1"/>
    </source>
</evidence>
<feature type="site" description="Lowers pKa of active site Tyr" evidence="6">
    <location>
        <position position="73"/>
    </location>
</feature>
<feature type="active site" description="Proton donor" evidence="4">
    <location>
        <position position="48"/>
    </location>
</feature>
<dbReference type="eggNOG" id="COG0656">
    <property type="taxonomic scope" value="Bacteria"/>
</dbReference>
<dbReference type="STRING" id="339671.Asuc_0062"/>
<dbReference type="FunFam" id="3.20.20.100:FF:000015">
    <property type="entry name" value="Oxidoreductase, aldo/keto reductase family"/>
    <property type="match status" value="1"/>
</dbReference>
<dbReference type="OrthoDB" id="9804790at2"/>
<dbReference type="EMBL" id="CP000746">
    <property type="protein sequence ID" value="ABR73443.1"/>
    <property type="molecule type" value="Genomic_DNA"/>
</dbReference>
<dbReference type="Gene3D" id="3.20.20.100">
    <property type="entry name" value="NADP-dependent oxidoreductase domain"/>
    <property type="match status" value="1"/>
</dbReference>
<keyword evidence="2" id="KW-0521">NADP</keyword>
<dbReference type="EC" id="1.1.1.274" evidence="8"/>
<dbReference type="InterPro" id="IPR018170">
    <property type="entry name" value="Aldo/ket_reductase_CS"/>
</dbReference>
<protein>
    <submittedName>
        <fullName evidence="8">2,5-didehydrogluconate reductase</fullName>
        <ecNumber evidence="8">1.1.1.274</ecNumber>
    </submittedName>
</protein>
<dbReference type="AlphaFoldDB" id="A6VKE6"/>
<dbReference type="PROSITE" id="PS00798">
    <property type="entry name" value="ALDOKETO_REDUCTASE_1"/>
    <property type="match status" value="1"/>
</dbReference>
<evidence type="ECO:0000313" key="9">
    <source>
        <dbReference type="Proteomes" id="UP000001114"/>
    </source>
</evidence>
<evidence type="ECO:0000256" key="1">
    <source>
        <dbReference type="ARBA" id="ARBA00007905"/>
    </source>
</evidence>
<evidence type="ECO:0000256" key="2">
    <source>
        <dbReference type="ARBA" id="ARBA00022857"/>
    </source>
</evidence>
<evidence type="ECO:0000256" key="3">
    <source>
        <dbReference type="ARBA" id="ARBA00023002"/>
    </source>
</evidence>
<evidence type="ECO:0000256" key="5">
    <source>
        <dbReference type="PIRSR" id="PIRSR000097-2"/>
    </source>
</evidence>